<sequence>MDLIVKIGGSIQKDEKDYELIVEKIRKYSQKNGKLIVVTSAIKNVTNDLINATINIDNSPDIASEIYERHVKLLSKLADGKEFENAFKDLSRLSDELFRVTWSIRVLDEVTPRVKDYILSFGERMATVLLSAVLRSNGIEAEGISTPPLITDDNYGEANVIEELSKKEIDNIIKNSKVNVIVLPGFIGRTKQGKYTTLGRGGSDYTATLIGKLVRAREVRLVTEVPGIMTGDPKKFSNAKTIPRLSLEEAIELSQLGAKRLHPRTFDPVFNIDMKVIVESLYEDGFTVINGECEKSDGLKGISYLDNMKLITVESTKIVGKIGSAAKITSEAKEAGVNIVSISQPASETTIQLAVDSSSVNRLLERLEGLKGTLVKNIEVNDISIVGIVGCGIRKKEISTKVISIAAKYDPLAIARGISNVSLTFIVNKEEGENLSKELHEVIVNG</sequence>
<dbReference type="EMBL" id="AP025226">
    <property type="protein sequence ID" value="BDB97753.1"/>
    <property type="molecule type" value="Genomic_DNA"/>
</dbReference>
<evidence type="ECO:0000256" key="3">
    <source>
        <dbReference type="ARBA" id="ARBA00022741"/>
    </source>
</evidence>
<dbReference type="KEGG" id="scas:SACC_07700"/>
<dbReference type="PROSITE" id="PS51671">
    <property type="entry name" value="ACT"/>
    <property type="match status" value="1"/>
</dbReference>
<dbReference type="PIRSF" id="PIRSF000726">
    <property type="entry name" value="Asp_kin"/>
    <property type="match status" value="1"/>
</dbReference>
<evidence type="ECO:0000256" key="7">
    <source>
        <dbReference type="RuleBase" id="RU003448"/>
    </source>
</evidence>
<dbReference type="GO" id="GO:0009090">
    <property type="term" value="P:homoserine biosynthetic process"/>
    <property type="evidence" value="ECO:0007669"/>
    <property type="project" value="TreeGrafter"/>
</dbReference>
<dbReference type="PANTHER" id="PTHR21499">
    <property type="entry name" value="ASPARTATE KINASE"/>
    <property type="match status" value="1"/>
</dbReference>
<evidence type="ECO:0000313" key="10">
    <source>
        <dbReference type="EMBL" id="BDB97753.1"/>
    </source>
</evidence>
<dbReference type="InterPro" id="IPR036393">
    <property type="entry name" value="AceGlu_kinase-like_sf"/>
</dbReference>
<proteinExistence type="inferred from homology"/>
<dbReference type="CDD" id="cd04921">
    <property type="entry name" value="ACT_AKi-HSDH-ThrA-like_1"/>
    <property type="match status" value="1"/>
</dbReference>
<dbReference type="GO" id="GO:0004072">
    <property type="term" value="F:aspartate kinase activity"/>
    <property type="evidence" value="ECO:0007669"/>
    <property type="project" value="UniProtKB-EC"/>
</dbReference>
<dbReference type="Proteomes" id="UP001319921">
    <property type="component" value="Chromosome"/>
</dbReference>
<evidence type="ECO:0000259" key="9">
    <source>
        <dbReference type="PROSITE" id="PS51671"/>
    </source>
</evidence>
<gene>
    <name evidence="10" type="ORF">SACC_07700</name>
</gene>
<keyword evidence="2 7" id="KW-0808">Transferase</keyword>
<comment type="catalytic activity">
    <reaction evidence="6 7">
        <text>L-aspartate + ATP = 4-phospho-L-aspartate + ADP</text>
        <dbReference type="Rhea" id="RHEA:23776"/>
        <dbReference type="ChEBI" id="CHEBI:29991"/>
        <dbReference type="ChEBI" id="CHEBI:30616"/>
        <dbReference type="ChEBI" id="CHEBI:57535"/>
        <dbReference type="ChEBI" id="CHEBI:456216"/>
        <dbReference type="EC" id="2.7.2.4"/>
    </reaction>
</comment>
<dbReference type="Gene3D" id="3.40.1160.10">
    <property type="entry name" value="Acetylglutamate kinase-like"/>
    <property type="match status" value="1"/>
</dbReference>
<dbReference type="SUPFAM" id="SSF55021">
    <property type="entry name" value="ACT-like"/>
    <property type="match status" value="1"/>
</dbReference>
<dbReference type="PANTHER" id="PTHR21499:SF70">
    <property type="entry name" value="ASPARTOKINASE"/>
    <property type="match status" value="1"/>
</dbReference>
<dbReference type="Gene3D" id="3.30.2130.10">
    <property type="entry name" value="VC0802-like"/>
    <property type="match status" value="1"/>
</dbReference>
<keyword evidence="8" id="KW-0028">Amino-acid biosynthesis</keyword>
<dbReference type="SUPFAM" id="SSF53633">
    <property type="entry name" value="Carbamate kinase-like"/>
    <property type="match status" value="1"/>
</dbReference>
<dbReference type="GO" id="GO:0005829">
    <property type="term" value="C:cytosol"/>
    <property type="evidence" value="ECO:0007669"/>
    <property type="project" value="TreeGrafter"/>
</dbReference>
<dbReference type="InterPro" id="IPR005260">
    <property type="entry name" value="Asp_kin_monofn"/>
</dbReference>
<organism evidence="10 11">
    <name type="scientific">Saccharolobus caldissimus</name>
    <dbReference type="NCBI Taxonomy" id="1702097"/>
    <lineage>
        <taxon>Archaea</taxon>
        <taxon>Thermoproteota</taxon>
        <taxon>Thermoprotei</taxon>
        <taxon>Sulfolobales</taxon>
        <taxon>Sulfolobaceae</taxon>
        <taxon>Saccharolobus</taxon>
    </lineage>
</organism>
<evidence type="ECO:0000256" key="4">
    <source>
        <dbReference type="ARBA" id="ARBA00022777"/>
    </source>
</evidence>
<dbReference type="InterPro" id="IPR045865">
    <property type="entry name" value="ACT-like_dom_sf"/>
</dbReference>
<comment type="similarity">
    <text evidence="1 7">Belongs to the aspartokinase family.</text>
</comment>
<dbReference type="InterPro" id="IPR001341">
    <property type="entry name" value="Asp_kinase"/>
</dbReference>
<dbReference type="GeneID" id="68865510"/>
<evidence type="ECO:0000313" key="11">
    <source>
        <dbReference type="Proteomes" id="UP001319921"/>
    </source>
</evidence>
<keyword evidence="3" id="KW-0547">Nucleotide-binding</keyword>
<keyword evidence="5" id="KW-0067">ATP-binding</keyword>
<evidence type="ECO:0000256" key="8">
    <source>
        <dbReference type="RuleBase" id="RU004249"/>
    </source>
</evidence>
<dbReference type="NCBIfam" id="TIGR00657">
    <property type="entry name" value="asp_kinases"/>
    <property type="match status" value="1"/>
</dbReference>
<comment type="pathway">
    <text evidence="8">Amino-acid biosynthesis; L-lysine biosynthesis via DAP pathway; (S)-tetrahydrodipicolinate from L-aspartate: step 1/4.</text>
</comment>
<keyword evidence="4 7" id="KW-0418">Kinase</keyword>
<dbReference type="RefSeq" id="WP_229571727.1">
    <property type="nucleotide sequence ID" value="NZ_AP025226.1"/>
</dbReference>
<accession>A0AAQ4CPM2</accession>
<protein>
    <recommendedName>
        <fullName evidence="7">Aspartokinase</fullName>
        <ecNumber evidence="7">2.7.2.4</ecNumber>
    </recommendedName>
</protein>
<evidence type="ECO:0000256" key="6">
    <source>
        <dbReference type="ARBA" id="ARBA00047872"/>
    </source>
</evidence>
<dbReference type="GO" id="GO:0005524">
    <property type="term" value="F:ATP binding"/>
    <property type="evidence" value="ECO:0007669"/>
    <property type="project" value="UniProtKB-KW"/>
</dbReference>
<evidence type="ECO:0000256" key="2">
    <source>
        <dbReference type="ARBA" id="ARBA00022679"/>
    </source>
</evidence>
<dbReference type="InterPro" id="IPR001048">
    <property type="entry name" value="Asp/Glu/Uridylate_kinase"/>
</dbReference>
<dbReference type="InterPro" id="IPR054352">
    <property type="entry name" value="ACT_Aspartokinase"/>
</dbReference>
<name>A0AAQ4CPM2_9CREN</name>
<dbReference type="AlphaFoldDB" id="A0AAQ4CPM2"/>
<comment type="pathway">
    <text evidence="8">Amino-acid biosynthesis; L-threonine biosynthesis; L-threonine from L-aspartate: step 1/5.</text>
</comment>
<dbReference type="InterPro" id="IPR002912">
    <property type="entry name" value="ACT_dom"/>
</dbReference>
<feature type="domain" description="ACT" evidence="9">
    <location>
        <begin position="313"/>
        <end position="383"/>
    </location>
</feature>
<dbReference type="CDD" id="cd04892">
    <property type="entry name" value="ACT_AK-like_2"/>
    <property type="match status" value="1"/>
</dbReference>
<dbReference type="Pfam" id="PF22468">
    <property type="entry name" value="ACT_9"/>
    <property type="match status" value="1"/>
</dbReference>
<dbReference type="GO" id="GO:0009089">
    <property type="term" value="P:lysine biosynthetic process via diaminopimelate"/>
    <property type="evidence" value="ECO:0007669"/>
    <property type="project" value="InterPro"/>
</dbReference>
<evidence type="ECO:0000256" key="5">
    <source>
        <dbReference type="ARBA" id="ARBA00022840"/>
    </source>
</evidence>
<reference evidence="10 11" key="1">
    <citation type="journal article" date="2022" name="Microbiol. Resour. Announc.">
        <title>Complete Genome Sequence of the Hyperthermophilic and Acidophilic Archaeon Saccharolobus caldissimus Strain HS-3T.</title>
        <authorList>
            <person name="Sakai H.D."/>
            <person name="Kurosawa N."/>
        </authorList>
    </citation>
    <scope>NUCLEOTIDE SEQUENCE [LARGE SCALE GENOMIC DNA]</scope>
    <source>
        <strain evidence="10 11">JCM32116</strain>
    </source>
</reference>
<keyword evidence="11" id="KW-1185">Reference proteome</keyword>
<evidence type="ECO:0000256" key="1">
    <source>
        <dbReference type="ARBA" id="ARBA00010122"/>
    </source>
</evidence>
<dbReference type="Pfam" id="PF00696">
    <property type="entry name" value="AA_kinase"/>
    <property type="match status" value="1"/>
</dbReference>
<dbReference type="EC" id="2.7.2.4" evidence="7"/>
<comment type="pathway">
    <text evidence="8">Amino-acid biosynthesis; L-methionine biosynthesis via de novo pathway; L-homoserine from L-aspartate: step 1/3.</text>
</comment>